<sequence>MEKKGIDKLFQNTTAINSIKLGDVYGKGLIFEIKNQKGVKMDFLGGFYQCFFKYQSDKNDLFKFLNDLKTDKADISDNELMKTNEVTILEKINFIKSKFPEIYNKLDFFTEFNNIGELEYYQIAKYPHYNILIYDKSNNTFYHFVENYQD</sequence>
<dbReference type="EMBL" id="RHPO01000015">
    <property type="protein sequence ID" value="RRT91477.1"/>
    <property type="molecule type" value="Genomic_DNA"/>
</dbReference>
<name>A0A3R8SRN8_9FLAO</name>
<comment type="caution">
    <text evidence="1">The sequence shown here is derived from an EMBL/GenBank/DDBJ whole genome shotgun (WGS) entry which is preliminary data.</text>
</comment>
<protein>
    <submittedName>
        <fullName evidence="1">Uncharacterized protein</fullName>
    </submittedName>
</protein>
<organism evidence="1 2">
    <name type="scientific">Empedobacter falsenii</name>
    <dbReference type="NCBI Taxonomy" id="343874"/>
    <lineage>
        <taxon>Bacteria</taxon>
        <taxon>Pseudomonadati</taxon>
        <taxon>Bacteroidota</taxon>
        <taxon>Flavobacteriia</taxon>
        <taxon>Flavobacteriales</taxon>
        <taxon>Weeksellaceae</taxon>
        <taxon>Empedobacter</taxon>
    </lineage>
</organism>
<proteinExistence type="predicted"/>
<accession>A0A3R8SRN8</accession>
<dbReference type="Proteomes" id="UP000267844">
    <property type="component" value="Unassembled WGS sequence"/>
</dbReference>
<evidence type="ECO:0000313" key="1">
    <source>
        <dbReference type="EMBL" id="RRT91477.1"/>
    </source>
</evidence>
<dbReference type="AlphaFoldDB" id="A0A3R8SRN8"/>
<dbReference type="RefSeq" id="WP_125349896.1">
    <property type="nucleotide sequence ID" value="NZ_RHPN01000015.1"/>
</dbReference>
<evidence type="ECO:0000313" key="2">
    <source>
        <dbReference type="Proteomes" id="UP000267844"/>
    </source>
</evidence>
<reference evidence="1 2" key="1">
    <citation type="submission" date="2018-10" db="EMBL/GenBank/DDBJ databases">
        <title>Transmission dynamics of multidrug resistant bacteria on intensive care unit surfaces.</title>
        <authorList>
            <person name="D'Souza A.W."/>
            <person name="Potter R.F."/>
            <person name="Wallace M."/>
            <person name="Shupe A."/>
            <person name="Patel S."/>
            <person name="Sun S."/>
            <person name="Gul D."/>
            <person name="Kwon J.H."/>
            <person name="Andleeb S."/>
            <person name="Burnham C.-A.D."/>
            <person name="Dantas G."/>
        </authorList>
    </citation>
    <scope>NUCLEOTIDE SEQUENCE [LARGE SCALE GENOMIC DNA]</scope>
    <source>
        <strain evidence="1 2">WF_348</strain>
    </source>
</reference>
<gene>
    <name evidence="1" type="ORF">EGI89_08710</name>
</gene>